<dbReference type="Proteomes" id="UP000886595">
    <property type="component" value="Unassembled WGS sequence"/>
</dbReference>
<dbReference type="EMBL" id="JAAMPC010000005">
    <property type="protein sequence ID" value="KAG2312228.1"/>
    <property type="molecule type" value="Genomic_DNA"/>
</dbReference>
<protein>
    <submittedName>
        <fullName evidence="2">Uncharacterized protein</fullName>
    </submittedName>
</protein>
<proteinExistence type="predicted"/>
<comment type="caution">
    <text evidence="2">The sequence shown here is derived from an EMBL/GenBank/DDBJ whole genome shotgun (WGS) entry which is preliminary data.</text>
</comment>
<evidence type="ECO:0000256" key="1">
    <source>
        <dbReference type="SAM" id="MobiDB-lite"/>
    </source>
</evidence>
<sequence length="94" mass="10147">MKTKSSKKDKVSKSVGKSAEKDVEPAAGQSPPRPFDKIVNIAKDHMWKPDSPLENESEPTNEATCPIVDKIIPAALERAFVNGSGPSSSKKSLR</sequence>
<feature type="region of interest" description="Disordered" evidence="1">
    <location>
        <begin position="1"/>
        <end position="37"/>
    </location>
</feature>
<evidence type="ECO:0000313" key="2">
    <source>
        <dbReference type="EMBL" id="KAG2312228.1"/>
    </source>
</evidence>
<keyword evidence="3" id="KW-1185">Reference proteome</keyword>
<evidence type="ECO:0000313" key="3">
    <source>
        <dbReference type="Proteomes" id="UP000886595"/>
    </source>
</evidence>
<reference evidence="2 3" key="1">
    <citation type="submission" date="2020-02" db="EMBL/GenBank/DDBJ databases">
        <authorList>
            <person name="Ma Q."/>
            <person name="Huang Y."/>
            <person name="Song X."/>
            <person name="Pei D."/>
        </authorList>
    </citation>
    <scope>NUCLEOTIDE SEQUENCE [LARGE SCALE GENOMIC DNA]</scope>
    <source>
        <strain evidence="2">Sxm20200214</strain>
        <tissue evidence="2">Leaf</tissue>
    </source>
</reference>
<accession>A0A8X7VIF8</accession>
<organism evidence="2 3">
    <name type="scientific">Brassica carinata</name>
    <name type="common">Ethiopian mustard</name>
    <name type="synonym">Abyssinian cabbage</name>
    <dbReference type="NCBI Taxonomy" id="52824"/>
    <lineage>
        <taxon>Eukaryota</taxon>
        <taxon>Viridiplantae</taxon>
        <taxon>Streptophyta</taxon>
        <taxon>Embryophyta</taxon>
        <taxon>Tracheophyta</taxon>
        <taxon>Spermatophyta</taxon>
        <taxon>Magnoliopsida</taxon>
        <taxon>eudicotyledons</taxon>
        <taxon>Gunneridae</taxon>
        <taxon>Pentapetalae</taxon>
        <taxon>rosids</taxon>
        <taxon>malvids</taxon>
        <taxon>Brassicales</taxon>
        <taxon>Brassicaceae</taxon>
        <taxon>Brassiceae</taxon>
        <taxon>Brassica</taxon>
    </lineage>
</organism>
<feature type="compositionally biased region" description="Basic and acidic residues" evidence="1">
    <location>
        <begin position="1"/>
        <end position="24"/>
    </location>
</feature>
<dbReference type="AlphaFoldDB" id="A0A8X7VIF8"/>
<name>A0A8X7VIF8_BRACI</name>
<gene>
    <name evidence="2" type="ORF">Bca52824_023785</name>
</gene>